<sequence length="39" mass="4406">MLDELRKAALKGIAKSELDATQNVLRTMQTNLANRFSKE</sequence>
<proteinExistence type="predicted"/>
<organism evidence="1 2">
    <name type="scientific">Rhodopirellula baltica SH28</name>
    <dbReference type="NCBI Taxonomy" id="993517"/>
    <lineage>
        <taxon>Bacteria</taxon>
        <taxon>Pseudomonadati</taxon>
        <taxon>Planctomycetota</taxon>
        <taxon>Planctomycetia</taxon>
        <taxon>Pirellulales</taxon>
        <taxon>Pirellulaceae</taxon>
        <taxon>Rhodopirellula</taxon>
    </lineage>
</organism>
<gene>
    <name evidence="1" type="ORF">RBSH_02936</name>
</gene>
<accession>K5D503</accession>
<comment type="caution">
    <text evidence="1">The sequence shown here is derived from an EMBL/GenBank/DDBJ whole genome shotgun (WGS) entry which is preliminary data.</text>
</comment>
<dbReference type="Proteomes" id="UP000007993">
    <property type="component" value="Unassembled WGS sequence"/>
</dbReference>
<evidence type="ECO:0000313" key="1">
    <source>
        <dbReference type="EMBL" id="EKK01732.1"/>
    </source>
</evidence>
<protein>
    <submittedName>
        <fullName evidence="1">Uncharacterized protein</fullName>
    </submittedName>
</protein>
<dbReference type="EMBL" id="AMCW01000083">
    <property type="protein sequence ID" value="EKK01732.1"/>
    <property type="molecule type" value="Genomic_DNA"/>
</dbReference>
<name>K5D503_RHOBT</name>
<reference evidence="1 2" key="1">
    <citation type="journal article" date="2013" name="Mar. Genomics">
        <title>Expression of sulfatases in Rhodopirellula baltica and the diversity of sulfatases in the genus Rhodopirellula.</title>
        <authorList>
            <person name="Wegner C.E."/>
            <person name="Richter-Heitmann T."/>
            <person name="Klindworth A."/>
            <person name="Klockow C."/>
            <person name="Richter M."/>
            <person name="Achstetter T."/>
            <person name="Glockner F.O."/>
            <person name="Harder J."/>
        </authorList>
    </citation>
    <scope>NUCLEOTIDE SEQUENCE [LARGE SCALE GENOMIC DNA]</scope>
    <source>
        <strain evidence="1 2">SH28</strain>
    </source>
</reference>
<evidence type="ECO:0000313" key="2">
    <source>
        <dbReference type="Proteomes" id="UP000007993"/>
    </source>
</evidence>
<dbReference type="PATRIC" id="fig|993517.3.peg.3181"/>
<dbReference type="AlphaFoldDB" id="K5D503"/>